<dbReference type="EMBL" id="FPBF01000006">
    <property type="protein sequence ID" value="SFU10222.1"/>
    <property type="molecule type" value="Genomic_DNA"/>
</dbReference>
<reference evidence="2" key="1">
    <citation type="submission" date="2016-10" db="EMBL/GenBank/DDBJ databases">
        <authorList>
            <person name="Varghese N."/>
            <person name="Submissions S."/>
        </authorList>
    </citation>
    <scope>NUCLEOTIDE SEQUENCE [LARGE SCALE GENOMIC DNA]</scope>
    <source>
        <strain evidence="2">DSM 23445</strain>
    </source>
</reference>
<protein>
    <submittedName>
        <fullName evidence="1">Uncharacterized protein</fullName>
    </submittedName>
</protein>
<evidence type="ECO:0000313" key="2">
    <source>
        <dbReference type="Proteomes" id="UP000199673"/>
    </source>
</evidence>
<dbReference type="Pfam" id="PF19268">
    <property type="entry name" value="CIS_TMP"/>
    <property type="match status" value="1"/>
</dbReference>
<dbReference type="OrthoDB" id="1488184at2"/>
<dbReference type="RefSeq" id="WP_091696623.1">
    <property type="nucleotide sequence ID" value="NZ_FPBF01000006.1"/>
</dbReference>
<name>A0A1I7DET1_9BACT</name>
<keyword evidence="2" id="KW-1185">Reference proteome</keyword>
<proteinExistence type="predicted"/>
<sequence length="520" mass="59223">MGNHLIHTQVIEAGFGNKTAALSGQKSLQEIYYQHLIPVMEQVMDEYDQEGKSIRIETLDLDLGRIPKNLPVDLIKQRLQKALEEELRKIYVEQTYLNLSESNGSSSPQKSEKESLDSDWEVLVYFLQKGTLPWFASSKIDFSISKIFQRILVQHPDRLKPWLSKNPVSLSTAKRIAELARSLDKKVIHQSLLKEVIAENDFKILTNILTELGKITGVSGSESTQALLTLLLFSEFGNSGKLKTFLSEGFKLLAQKNRSKTVSIAEFLIQLLWITTNPRNQSIFDKRKFLNSFSKLLKSTLSSSRRDLDKFWTESVKVLLRSSSEKTDLSTIGKLISDQRKQEIPVLKKLNPKEEEKTVIHNAGLVLTAAFLPRFFENLGLVKSGKFISDQAKSQAAVLLQSMMPEQREWEEPDLLLNKLLCGMEPAETIEFNGDLDPKLILETTLLLESMATQWTALKSKSGKMISEGFFAREGILKKVQRGYHLQIQRLAFDILLDRLPWSIGIIKLPWMDEIISVEW</sequence>
<gene>
    <name evidence="1" type="ORF">SAMN04489724_3978</name>
</gene>
<dbReference type="InterPro" id="IPR045538">
    <property type="entry name" value="CIS_TMP"/>
</dbReference>
<dbReference type="STRING" id="305507.SAMN04489724_3978"/>
<accession>A0A1I7DET1</accession>
<evidence type="ECO:0000313" key="1">
    <source>
        <dbReference type="EMBL" id="SFU10222.1"/>
    </source>
</evidence>
<dbReference type="Proteomes" id="UP000199673">
    <property type="component" value="Unassembled WGS sequence"/>
</dbReference>
<organism evidence="1 2">
    <name type="scientific">Algoriphagus locisalis</name>
    <dbReference type="NCBI Taxonomy" id="305507"/>
    <lineage>
        <taxon>Bacteria</taxon>
        <taxon>Pseudomonadati</taxon>
        <taxon>Bacteroidota</taxon>
        <taxon>Cytophagia</taxon>
        <taxon>Cytophagales</taxon>
        <taxon>Cyclobacteriaceae</taxon>
        <taxon>Algoriphagus</taxon>
    </lineage>
</organism>
<dbReference type="AlphaFoldDB" id="A0A1I7DET1"/>